<keyword evidence="5" id="KW-0119">Carbohydrate metabolism</keyword>
<evidence type="ECO:0000256" key="4">
    <source>
        <dbReference type="ARBA" id="ARBA00023001"/>
    </source>
</evidence>
<keyword evidence="4" id="KW-0136">Cellulose degradation</keyword>
<dbReference type="PANTHER" id="PTHR10353:SF36">
    <property type="entry name" value="LP05116P"/>
    <property type="match status" value="1"/>
</dbReference>
<keyword evidence="6 11" id="KW-0326">Glycosidase</keyword>
<dbReference type="GO" id="GO:0008422">
    <property type="term" value="F:beta-glucosidase activity"/>
    <property type="evidence" value="ECO:0007669"/>
    <property type="project" value="UniProtKB-EC"/>
</dbReference>
<evidence type="ECO:0000256" key="8">
    <source>
        <dbReference type="PIRSR" id="PIRSR617736-1"/>
    </source>
</evidence>
<name>A0A170PJQ8_9CHLR</name>
<dbReference type="EC" id="3.2.1.21" evidence="2 11"/>
<feature type="binding site" evidence="9">
    <location>
        <position position="121"/>
    </location>
    <ligand>
        <name>substrate</name>
    </ligand>
</feature>
<feature type="binding site" evidence="9">
    <location>
        <position position="295"/>
    </location>
    <ligand>
        <name>substrate</name>
    </ligand>
</feature>
<evidence type="ECO:0000256" key="3">
    <source>
        <dbReference type="ARBA" id="ARBA00022801"/>
    </source>
</evidence>
<gene>
    <name evidence="12" type="primary">bglA</name>
    <name evidence="12" type="ORF">CFX0092_B0329</name>
</gene>
<evidence type="ECO:0000256" key="6">
    <source>
        <dbReference type="ARBA" id="ARBA00023295"/>
    </source>
</evidence>
<evidence type="ECO:0000313" key="12">
    <source>
        <dbReference type="EMBL" id="CUS05863.1"/>
    </source>
</evidence>
<evidence type="ECO:0000313" key="13">
    <source>
        <dbReference type="Proteomes" id="UP000215027"/>
    </source>
</evidence>
<dbReference type="GO" id="GO:0030245">
    <property type="term" value="P:cellulose catabolic process"/>
    <property type="evidence" value="ECO:0007669"/>
    <property type="project" value="UniProtKB-KW"/>
</dbReference>
<feature type="active site" description="Proton donor" evidence="8">
    <location>
        <position position="167"/>
    </location>
</feature>
<feature type="binding site" evidence="9">
    <location>
        <position position="410"/>
    </location>
    <ligand>
        <name>substrate</name>
    </ligand>
</feature>
<feature type="binding site" evidence="9">
    <location>
        <begin position="417"/>
        <end position="418"/>
    </location>
    <ligand>
        <name>substrate</name>
    </ligand>
</feature>
<evidence type="ECO:0000256" key="1">
    <source>
        <dbReference type="ARBA" id="ARBA00010838"/>
    </source>
</evidence>
<feature type="binding site" evidence="9">
    <location>
        <position position="20"/>
    </location>
    <ligand>
        <name>substrate</name>
    </ligand>
</feature>
<dbReference type="FunFam" id="3.20.20.80:FF:000004">
    <property type="entry name" value="Beta-glucosidase 6-phospho-beta-glucosidase"/>
    <property type="match status" value="1"/>
</dbReference>
<evidence type="ECO:0000256" key="11">
    <source>
        <dbReference type="RuleBase" id="RU361175"/>
    </source>
</evidence>
<evidence type="ECO:0000256" key="9">
    <source>
        <dbReference type="PIRSR" id="PIRSR617736-2"/>
    </source>
</evidence>
<feature type="active site" description="Nucleophile" evidence="8 10">
    <location>
        <position position="363"/>
    </location>
</feature>
<dbReference type="SUPFAM" id="SSF51445">
    <property type="entry name" value="(Trans)glycosidases"/>
    <property type="match status" value="1"/>
</dbReference>
<dbReference type="Proteomes" id="UP000215027">
    <property type="component" value="Chromosome II"/>
</dbReference>
<proteinExistence type="inferred from homology"/>
<reference evidence="12" key="1">
    <citation type="submission" date="2016-01" db="EMBL/GenBank/DDBJ databases">
        <authorList>
            <person name="Mcilroy J.S."/>
            <person name="Karst M S."/>
            <person name="Albertsen M."/>
        </authorList>
    </citation>
    <scope>NUCLEOTIDE SEQUENCE</scope>
    <source>
        <strain evidence="12">Cfx-K</strain>
    </source>
</reference>
<dbReference type="PANTHER" id="PTHR10353">
    <property type="entry name" value="GLYCOSYL HYDROLASE"/>
    <property type="match status" value="1"/>
</dbReference>
<dbReference type="InterPro" id="IPR001360">
    <property type="entry name" value="Glyco_hydro_1"/>
</dbReference>
<dbReference type="AlphaFoldDB" id="A0A170PJQ8"/>
<dbReference type="PROSITE" id="PS00572">
    <property type="entry name" value="GLYCOSYL_HYDROL_F1_1"/>
    <property type="match status" value="1"/>
</dbReference>
<comment type="catalytic activity">
    <reaction evidence="11">
        <text>Hydrolysis of terminal, non-reducing beta-D-glucosyl residues with release of beta-D-glucose.</text>
        <dbReference type="EC" id="3.2.1.21"/>
    </reaction>
</comment>
<dbReference type="NCBIfam" id="TIGR03356">
    <property type="entry name" value="BGL"/>
    <property type="match status" value="1"/>
</dbReference>
<protein>
    <recommendedName>
        <fullName evidence="2 11">Beta-glucosidase</fullName>
        <ecNumber evidence="2 11">3.2.1.21</ecNumber>
    </recommendedName>
</protein>
<evidence type="ECO:0000256" key="5">
    <source>
        <dbReference type="ARBA" id="ARBA00023277"/>
    </source>
</evidence>
<evidence type="ECO:0000256" key="2">
    <source>
        <dbReference type="ARBA" id="ARBA00012744"/>
    </source>
</evidence>
<dbReference type="EMBL" id="LN890656">
    <property type="protein sequence ID" value="CUS05863.1"/>
    <property type="molecule type" value="Genomic_DNA"/>
</dbReference>
<dbReference type="KEGG" id="pbf:CFX0092_B0329"/>
<dbReference type="InterPro" id="IPR017853">
    <property type="entry name" value="GH"/>
</dbReference>
<dbReference type="Pfam" id="PF00232">
    <property type="entry name" value="Glyco_hydro_1"/>
    <property type="match status" value="1"/>
</dbReference>
<dbReference type="Gene3D" id="3.20.20.80">
    <property type="entry name" value="Glycosidases"/>
    <property type="match status" value="1"/>
</dbReference>
<dbReference type="InterPro" id="IPR018120">
    <property type="entry name" value="Glyco_hydro_1_AS"/>
</dbReference>
<sequence>MMPIDLPPGFLLGAATSAYQIEGGRDADGKGPSIWDHFSHRRGRIRHGHNGDHACDTYRDFQTDIDIMRQLGLDAYRLSVSWPRVMPEGRGRVNEKGLDYYERLIDALLAAGIAPFVTLFHWDLPLALHRERGGFARREGAEHFADYAAVVVGRLGDRVSHWITLNEPWVYATFGHMAGNHAPGRRNPWAYLRATHHQLLGHGLAAARIKALRPAAQVGISLNLTPAHPATPRAADRQAAALADQMVNRLFLDPLFHGHYPEPYWGKLRLFRPTVRPDDMAIISNSLDFLGVNYYTRARVRHHRLVPLVQLWPETLPAVATEGQVAAGVEYSRMGWEVYPAGLFELLFRLKKEYGNPPVYITENGAAFDDVVTADGRVHDEQRRSYLAQHLAVTGAAARVGVDVRGYFVWSLLDNFEWTYGYNKRFGIVHVDFASQRRTIKDSGLWYGELIRGKRKN</sequence>
<dbReference type="GO" id="GO:0005829">
    <property type="term" value="C:cytosol"/>
    <property type="evidence" value="ECO:0007669"/>
    <property type="project" value="TreeGrafter"/>
</dbReference>
<comment type="similarity">
    <text evidence="1 11">Belongs to the glycosyl hydrolase 1 family.</text>
</comment>
<organism evidence="12 13">
    <name type="scientific">Candidatus Promineifilum breve</name>
    <dbReference type="NCBI Taxonomy" id="1806508"/>
    <lineage>
        <taxon>Bacteria</taxon>
        <taxon>Bacillati</taxon>
        <taxon>Chloroflexota</taxon>
        <taxon>Ardenticatenia</taxon>
        <taxon>Candidatus Promineifilales</taxon>
        <taxon>Candidatus Promineifilaceae</taxon>
        <taxon>Candidatus Promineifilum</taxon>
    </lineage>
</organism>
<dbReference type="PRINTS" id="PR00131">
    <property type="entry name" value="GLHYDRLASE1"/>
</dbReference>
<dbReference type="InterPro" id="IPR017736">
    <property type="entry name" value="Glyco_hydro_1_beta-glucosidase"/>
</dbReference>
<keyword evidence="3 11" id="KW-0378">Hydrolase</keyword>
<keyword evidence="13" id="KW-1185">Reference proteome</keyword>
<evidence type="ECO:0000256" key="10">
    <source>
        <dbReference type="PROSITE-ProRule" id="PRU10055"/>
    </source>
</evidence>
<feature type="binding site" evidence="9">
    <location>
        <position position="166"/>
    </location>
    <ligand>
        <name>substrate</name>
    </ligand>
</feature>
<accession>A0A170PJQ8</accession>
<keyword evidence="7" id="KW-0624">Polysaccharide degradation</keyword>
<evidence type="ECO:0000256" key="7">
    <source>
        <dbReference type="ARBA" id="ARBA00023326"/>
    </source>
</evidence>